<protein>
    <submittedName>
        <fullName evidence="1">Uncharacterized protein</fullName>
    </submittedName>
</protein>
<evidence type="ECO:0000313" key="1">
    <source>
        <dbReference type="EMBL" id="KAF9603507.1"/>
    </source>
</evidence>
<sequence>MGLCGFAIGGISQPSTCDHHPYLVNFNPRDLPPYITLYRPPPCDWKSDVFGEGENSFEEAGVLSEGFSTDAVKILMMREDFQKLLTNLVEKEKDRLFPKVGVTVLESRSHFTSQSRSEETCDTVQAHFQNVVFTFNGYELNGLGVMRVLPFLHKVWTIY</sequence>
<dbReference type="EMBL" id="JADFTS010000006">
    <property type="protein sequence ID" value="KAF9603507.1"/>
    <property type="molecule type" value="Genomic_DNA"/>
</dbReference>
<accession>A0A835HSL9</accession>
<name>A0A835HSL9_9MAGN</name>
<dbReference type="OrthoDB" id="10009520at2759"/>
<keyword evidence="2" id="KW-1185">Reference proteome</keyword>
<proteinExistence type="predicted"/>
<dbReference type="AlphaFoldDB" id="A0A835HSL9"/>
<reference evidence="1 2" key="1">
    <citation type="submission" date="2020-10" db="EMBL/GenBank/DDBJ databases">
        <title>The Coptis chinensis genome and diversification of protoberbering-type alkaloids.</title>
        <authorList>
            <person name="Wang B."/>
            <person name="Shu S."/>
            <person name="Song C."/>
            <person name="Liu Y."/>
        </authorList>
    </citation>
    <scope>NUCLEOTIDE SEQUENCE [LARGE SCALE GENOMIC DNA]</scope>
    <source>
        <strain evidence="1">HL-2020</strain>
        <tissue evidence="1">Leaf</tissue>
    </source>
</reference>
<gene>
    <name evidence="1" type="ORF">IFM89_036780</name>
</gene>
<evidence type="ECO:0000313" key="2">
    <source>
        <dbReference type="Proteomes" id="UP000631114"/>
    </source>
</evidence>
<comment type="caution">
    <text evidence="1">The sequence shown here is derived from an EMBL/GenBank/DDBJ whole genome shotgun (WGS) entry which is preliminary data.</text>
</comment>
<organism evidence="1 2">
    <name type="scientific">Coptis chinensis</name>
    <dbReference type="NCBI Taxonomy" id="261450"/>
    <lineage>
        <taxon>Eukaryota</taxon>
        <taxon>Viridiplantae</taxon>
        <taxon>Streptophyta</taxon>
        <taxon>Embryophyta</taxon>
        <taxon>Tracheophyta</taxon>
        <taxon>Spermatophyta</taxon>
        <taxon>Magnoliopsida</taxon>
        <taxon>Ranunculales</taxon>
        <taxon>Ranunculaceae</taxon>
        <taxon>Coptidoideae</taxon>
        <taxon>Coptis</taxon>
    </lineage>
</organism>
<dbReference type="Proteomes" id="UP000631114">
    <property type="component" value="Unassembled WGS sequence"/>
</dbReference>